<dbReference type="EMBL" id="WAAU01000003">
    <property type="protein sequence ID" value="KAB1160340.1"/>
    <property type="molecule type" value="Genomic_DNA"/>
</dbReference>
<dbReference type="AlphaFoldDB" id="A0A7J5ATS0"/>
<gene>
    <name evidence="2" type="ORF">F7018_00240</name>
</gene>
<dbReference type="OrthoDB" id="983030at2"/>
<name>A0A7J5ATS0_9FLAO</name>
<evidence type="ECO:0000313" key="2">
    <source>
        <dbReference type="EMBL" id="KAB1160340.1"/>
    </source>
</evidence>
<sequence>MKKLILLLFFITSIAYSQSNIKDLNCSLFKVGNFKIVDDLSGITNIKRTSKYQIEENKKHNYKIKLVVTWINDCTYQLKPVEDLLNPQNKNLPEMILTCKIIKKTKNGYLQVSTSNVSDLTLKKEVIQVD</sequence>
<dbReference type="RefSeq" id="WP_150897969.1">
    <property type="nucleotide sequence ID" value="NZ_WAAU01000003.1"/>
</dbReference>
<proteinExistence type="predicted"/>
<dbReference type="Proteomes" id="UP000467305">
    <property type="component" value="Unassembled WGS sequence"/>
</dbReference>
<evidence type="ECO:0008006" key="4">
    <source>
        <dbReference type="Google" id="ProtNLM"/>
    </source>
</evidence>
<reference evidence="2 3" key="1">
    <citation type="submission" date="2019-09" db="EMBL/GenBank/DDBJ databases">
        <authorList>
            <person name="Cao W.R."/>
        </authorList>
    </citation>
    <scope>NUCLEOTIDE SEQUENCE [LARGE SCALE GENOMIC DNA]</scope>
    <source>
        <strain evidence="3">a4</strain>
    </source>
</reference>
<accession>A0A7J5ATS0</accession>
<keyword evidence="3" id="KW-1185">Reference proteome</keyword>
<protein>
    <recommendedName>
        <fullName evidence="4">DNA topoisomerase IV</fullName>
    </recommendedName>
</protein>
<feature type="chain" id="PRO_5029540247" description="DNA topoisomerase IV" evidence="1">
    <location>
        <begin position="18"/>
        <end position="130"/>
    </location>
</feature>
<evidence type="ECO:0000256" key="1">
    <source>
        <dbReference type="SAM" id="SignalP"/>
    </source>
</evidence>
<keyword evidence="1" id="KW-0732">Signal</keyword>
<comment type="caution">
    <text evidence="2">The sequence shown here is derived from an EMBL/GenBank/DDBJ whole genome shotgun (WGS) entry which is preliminary data.</text>
</comment>
<feature type="signal peptide" evidence="1">
    <location>
        <begin position="1"/>
        <end position="17"/>
    </location>
</feature>
<organism evidence="2 3">
    <name type="scientific">Tenacibaculum aiptasiae</name>
    <dbReference type="NCBI Taxonomy" id="426481"/>
    <lineage>
        <taxon>Bacteria</taxon>
        <taxon>Pseudomonadati</taxon>
        <taxon>Bacteroidota</taxon>
        <taxon>Flavobacteriia</taxon>
        <taxon>Flavobacteriales</taxon>
        <taxon>Flavobacteriaceae</taxon>
        <taxon>Tenacibaculum</taxon>
    </lineage>
</organism>
<evidence type="ECO:0000313" key="3">
    <source>
        <dbReference type="Proteomes" id="UP000467305"/>
    </source>
</evidence>